<dbReference type="InterPro" id="IPR006050">
    <property type="entry name" value="DNA_photolyase_N"/>
</dbReference>
<evidence type="ECO:0000256" key="8">
    <source>
        <dbReference type="SAM" id="MobiDB-lite"/>
    </source>
</evidence>
<dbReference type="Proteomes" id="UP000650582">
    <property type="component" value="Unassembled WGS sequence"/>
</dbReference>
<dbReference type="GO" id="GO:0032922">
    <property type="term" value="P:circadian regulation of gene expression"/>
    <property type="evidence" value="ECO:0007669"/>
    <property type="project" value="TreeGrafter"/>
</dbReference>
<keyword evidence="4 6" id="KW-0274">FAD</keyword>
<dbReference type="PROSITE" id="PS51645">
    <property type="entry name" value="PHR_CRY_ALPHA_BETA"/>
    <property type="match status" value="1"/>
</dbReference>
<dbReference type="GO" id="GO:0003904">
    <property type="term" value="F:deoxyribodipyrimidine photo-lyase activity"/>
    <property type="evidence" value="ECO:0007669"/>
    <property type="project" value="TreeGrafter"/>
</dbReference>
<dbReference type="FunFam" id="1.10.579.10:FF:000003">
    <property type="entry name" value="Deoxyribodipyrimidine photo-lyase"/>
    <property type="match status" value="1"/>
</dbReference>
<dbReference type="PANTHER" id="PTHR11455">
    <property type="entry name" value="CRYPTOCHROME"/>
    <property type="match status" value="1"/>
</dbReference>
<feature type="binding site" evidence="6">
    <location>
        <begin position="407"/>
        <end position="414"/>
    </location>
    <ligand>
        <name>FAD</name>
        <dbReference type="ChEBI" id="CHEBI:57692"/>
    </ligand>
</feature>
<feature type="site" description="Electron transfer via tryptophanyl radical" evidence="7">
    <location>
        <position position="439"/>
    </location>
</feature>
<protein>
    <submittedName>
        <fullName evidence="10">DNA photolyase</fullName>
    </submittedName>
</protein>
<gene>
    <name evidence="10" type="ORF">RHS04_03175</name>
</gene>
<dbReference type="InterPro" id="IPR036155">
    <property type="entry name" value="Crypto/Photolyase_N_sf"/>
</dbReference>
<dbReference type="GO" id="GO:0005634">
    <property type="term" value="C:nucleus"/>
    <property type="evidence" value="ECO:0007669"/>
    <property type="project" value="TreeGrafter"/>
</dbReference>
<feature type="compositionally biased region" description="Basic and acidic residues" evidence="8">
    <location>
        <begin position="49"/>
        <end position="68"/>
    </location>
</feature>
<dbReference type="Gene3D" id="3.40.50.620">
    <property type="entry name" value="HUPs"/>
    <property type="match status" value="1"/>
</dbReference>
<dbReference type="AlphaFoldDB" id="A0A8H7HAY5"/>
<dbReference type="InterPro" id="IPR005101">
    <property type="entry name" value="Cryptochr/Photolyase_FAD-bd"/>
</dbReference>
<evidence type="ECO:0000313" key="10">
    <source>
        <dbReference type="EMBL" id="KAF8680915.1"/>
    </source>
</evidence>
<feature type="domain" description="Photolyase/cryptochrome alpha/beta" evidence="9">
    <location>
        <begin position="119"/>
        <end position="256"/>
    </location>
</feature>
<feature type="site" description="Electron transfer via tryptophanyl radical" evidence="7">
    <location>
        <position position="515"/>
    </location>
</feature>
<dbReference type="Gene3D" id="1.25.40.80">
    <property type="match status" value="1"/>
</dbReference>
<feature type="region of interest" description="Disordered" evidence="8">
    <location>
        <begin position="29"/>
        <end position="68"/>
    </location>
</feature>
<dbReference type="PANTHER" id="PTHR11455:SF18">
    <property type="entry name" value="SI:CH1073-390K14.1"/>
    <property type="match status" value="1"/>
</dbReference>
<comment type="cofactor">
    <cofactor evidence="6">
        <name>FAD</name>
        <dbReference type="ChEBI" id="CHEBI:57692"/>
    </cofactor>
    <text evidence="6">Binds 1 FAD per subunit.</text>
</comment>
<dbReference type="InterPro" id="IPR002081">
    <property type="entry name" value="Cryptochrome/DNA_photolyase_1"/>
</dbReference>
<dbReference type="InterPro" id="IPR036134">
    <property type="entry name" value="Crypto/Photolyase_FAD-like_sf"/>
</dbReference>
<feature type="region of interest" description="Disordered" evidence="8">
    <location>
        <begin position="694"/>
        <end position="723"/>
    </location>
</feature>
<feature type="binding site" evidence="6">
    <location>
        <begin position="363"/>
        <end position="367"/>
    </location>
    <ligand>
        <name>FAD</name>
        <dbReference type="ChEBI" id="CHEBI:57692"/>
    </ligand>
</feature>
<name>A0A8H7HAY5_9AGAM</name>
<comment type="cofactor">
    <cofactor evidence="1">
        <name>(6R)-5,10-methylene-5,6,7,8-tetrahydrofolate</name>
        <dbReference type="ChEBI" id="CHEBI:15636"/>
    </cofactor>
</comment>
<reference evidence="10" key="1">
    <citation type="submission" date="2020-09" db="EMBL/GenBank/DDBJ databases">
        <title>Comparative genome analyses of four rice-infecting Rhizoctonia solani isolates reveal extensive enrichment of homogalacturonan modification genes.</title>
        <authorList>
            <person name="Lee D.-Y."/>
            <person name="Jeon J."/>
            <person name="Kim K.-T."/>
            <person name="Cheong K."/>
            <person name="Song H."/>
            <person name="Choi G."/>
            <person name="Ko J."/>
            <person name="Opiyo S.O."/>
            <person name="Zuo S."/>
            <person name="Madhav S."/>
            <person name="Lee Y.-H."/>
            <person name="Wang G.-L."/>
        </authorList>
    </citation>
    <scope>NUCLEOTIDE SEQUENCE</scope>
    <source>
        <strain evidence="10">AG1-IA YN-7</strain>
    </source>
</reference>
<evidence type="ECO:0000256" key="4">
    <source>
        <dbReference type="ARBA" id="ARBA00022827"/>
    </source>
</evidence>
<dbReference type="GO" id="GO:0006950">
    <property type="term" value="P:response to stress"/>
    <property type="evidence" value="ECO:0007669"/>
    <property type="project" value="UniProtKB-ARBA"/>
</dbReference>
<dbReference type="GO" id="GO:0043153">
    <property type="term" value="P:entrainment of circadian clock by photoperiod"/>
    <property type="evidence" value="ECO:0007669"/>
    <property type="project" value="TreeGrafter"/>
</dbReference>
<dbReference type="SUPFAM" id="SSF48173">
    <property type="entry name" value="Cryptochrome/photolyase FAD-binding domain"/>
    <property type="match status" value="1"/>
</dbReference>
<feature type="compositionally biased region" description="Basic and acidic residues" evidence="8">
    <location>
        <begin position="342"/>
        <end position="360"/>
    </location>
</feature>
<dbReference type="GO" id="GO:0071949">
    <property type="term" value="F:FAD binding"/>
    <property type="evidence" value="ECO:0007669"/>
    <property type="project" value="TreeGrafter"/>
</dbReference>
<comment type="caution">
    <text evidence="10">The sequence shown here is derived from an EMBL/GenBank/DDBJ whole genome shotgun (WGS) entry which is preliminary data.</text>
</comment>
<feature type="binding site" evidence="6">
    <location>
        <begin position="505"/>
        <end position="507"/>
    </location>
    <ligand>
        <name>FAD</name>
        <dbReference type="ChEBI" id="CHEBI:57692"/>
    </ligand>
</feature>
<feature type="region of interest" description="Disordered" evidence="8">
    <location>
        <begin position="252"/>
        <end position="278"/>
    </location>
</feature>
<dbReference type="PRINTS" id="PR00147">
    <property type="entry name" value="DNAPHOTLYASE"/>
</dbReference>
<keyword evidence="5" id="KW-0157">Chromophore</keyword>
<evidence type="ECO:0000256" key="7">
    <source>
        <dbReference type="PIRSR" id="PIRSR602081-2"/>
    </source>
</evidence>
<proteinExistence type="inferred from homology"/>
<dbReference type="Pfam" id="PF03441">
    <property type="entry name" value="FAD_binding_7"/>
    <property type="match status" value="1"/>
</dbReference>
<evidence type="ECO:0000256" key="6">
    <source>
        <dbReference type="PIRSR" id="PIRSR602081-1"/>
    </source>
</evidence>
<sequence>MSSQLVPKISSDSLDVNPTVLFAIMASKRSRAASAANKSSKKQKVMNDYIKKETKSTKRESSETKDELSSEVAYVQEVHGKIATAENAARVDDDPPLAKLQNAISEHKDELKTVSKGDSVIYWMRMEDMRIRDNRAFSAASNVAQELGVPLVVLFILSPGDYTSHDRSPRRIDFCLRNLAALKETLGGMDIPLYVTSHTPRKTLPDEVIKLARKWNARRIYANIEYQVDELRRDIRLIHLATMASVRAEYFSDRDPSRLEESPTPKPNDNKTRNHPKVGDLFKCEIPESVEGFECHDRENMTLLYPAGEEAAHEVLRRFLYTKSRDSQLADASPLASGAEESSNHSRIKDYMNSRDHADADTTSRISPYLASGVISARECVRGAMKILGVKRVDAGKTSGPGVWVSEIAWRDFYTHVMAAFPRVSMGRPFQEKFADVKWETNAAHLKAWKEGKTGVPIVDAAIRQANTQGWMHNRARMITAMYLTKDLMLDWRLGEKHFMEQFIDGDLASNNGGWQWSASTGTDPQPYFRIFNPYSQSEKADPKGDYIKYFVPELKDLSGKALHDPYGHLSPSEFKKLGYPKPLVDHKEARERALRRYKNPGEKVGLERRYAEPGWHRGRATERAAWAAKPGRMRVETKGAGGWDSRKKEEGGPENLCCEHNVLAERSMEERETPGTSAKTTKYYKRCANTTTTEPYGYAHRPDRPSISFASSTGSVAKLHKG</sequence>
<dbReference type="Gene3D" id="1.10.579.10">
    <property type="entry name" value="DNA Cyclobutane Dipyrimidine Photolyase, subunit A, domain 3"/>
    <property type="match status" value="1"/>
</dbReference>
<evidence type="ECO:0000256" key="3">
    <source>
        <dbReference type="ARBA" id="ARBA00022630"/>
    </source>
</evidence>
<evidence type="ECO:0000256" key="1">
    <source>
        <dbReference type="ARBA" id="ARBA00001932"/>
    </source>
</evidence>
<feature type="binding site" evidence="6">
    <location>
        <position position="351"/>
    </location>
    <ligand>
        <name>FAD</name>
        <dbReference type="ChEBI" id="CHEBI:57692"/>
    </ligand>
</feature>
<evidence type="ECO:0000256" key="2">
    <source>
        <dbReference type="ARBA" id="ARBA00005862"/>
    </source>
</evidence>
<evidence type="ECO:0000313" key="11">
    <source>
        <dbReference type="Proteomes" id="UP000650582"/>
    </source>
</evidence>
<evidence type="ECO:0000256" key="5">
    <source>
        <dbReference type="ARBA" id="ARBA00022991"/>
    </source>
</evidence>
<keyword evidence="3 6" id="KW-0285">Flavoprotein</keyword>
<dbReference type="EMBL" id="JACYCC010000036">
    <property type="protein sequence ID" value="KAF8680915.1"/>
    <property type="molecule type" value="Genomic_DNA"/>
</dbReference>
<dbReference type="GO" id="GO:0005737">
    <property type="term" value="C:cytoplasm"/>
    <property type="evidence" value="ECO:0007669"/>
    <property type="project" value="TreeGrafter"/>
</dbReference>
<evidence type="ECO:0000259" key="9">
    <source>
        <dbReference type="PROSITE" id="PS51645"/>
    </source>
</evidence>
<feature type="region of interest" description="Disordered" evidence="8">
    <location>
        <begin position="331"/>
        <end position="360"/>
    </location>
</feature>
<feature type="binding site" evidence="6">
    <location>
        <position position="404"/>
    </location>
    <ligand>
        <name>FAD</name>
        <dbReference type="ChEBI" id="CHEBI:57692"/>
    </ligand>
</feature>
<dbReference type="InterPro" id="IPR014729">
    <property type="entry name" value="Rossmann-like_a/b/a_fold"/>
</dbReference>
<organism evidence="10 11">
    <name type="scientific">Rhizoctonia solani</name>
    <dbReference type="NCBI Taxonomy" id="456999"/>
    <lineage>
        <taxon>Eukaryota</taxon>
        <taxon>Fungi</taxon>
        <taxon>Dikarya</taxon>
        <taxon>Basidiomycota</taxon>
        <taxon>Agaricomycotina</taxon>
        <taxon>Agaricomycetes</taxon>
        <taxon>Cantharellales</taxon>
        <taxon>Ceratobasidiaceae</taxon>
        <taxon>Rhizoctonia</taxon>
    </lineage>
</organism>
<keyword evidence="10" id="KW-0456">Lyase</keyword>
<dbReference type="GO" id="GO:0003677">
    <property type="term" value="F:DNA binding"/>
    <property type="evidence" value="ECO:0007669"/>
    <property type="project" value="TreeGrafter"/>
</dbReference>
<dbReference type="Pfam" id="PF00875">
    <property type="entry name" value="DNA_photolyase"/>
    <property type="match status" value="1"/>
</dbReference>
<comment type="similarity">
    <text evidence="2">Belongs to the DNA photolyase class-1 family.</text>
</comment>
<dbReference type="SUPFAM" id="SSF52425">
    <property type="entry name" value="Cryptochrome/photolyase, N-terminal domain"/>
    <property type="match status" value="1"/>
</dbReference>
<accession>A0A8H7HAY5</accession>
<feature type="site" description="Electron transfer via tryptophanyl radical" evidence="7">
    <location>
        <position position="492"/>
    </location>
</feature>
<dbReference type="GO" id="GO:0006139">
    <property type="term" value="P:nucleobase-containing compound metabolic process"/>
    <property type="evidence" value="ECO:0007669"/>
    <property type="project" value="UniProtKB-ARBA"/>
</dbReference>